<dbReference type="Pfam" id="PF01697">
    <property type="entry name" value="Glyco_transf_92"/>
    <property type="match status" value="1"/>
</dbReference>
<evidence type="ECO:0000256" key="7">
    <source>
        <dbReference type="ARBA" id="ARBA00023136"/>
    </source>
</evidence>
<evidence type="ECO:0000256" key="4">
    <source>
        <dbReference type="ARBA" id="ARBA00022679"/>
    </source>
</evidence>
<dbReference type="PANTHER" id="PTHR21461:SF40">
    <property type="entry name" value="GLYCOSYLTRANSFERASE FAMILY 92 PROTEIN"/>
    <property type="match status" value="1"/>
</dbReference>
<evidence type="ECO:0000256" key="8">
    <source>
        <dbReference type="RuleBase" id="RU366017"/>
    </source>
</evidence>
<comment type="subcellular location">
    <subcellularLocation>
        <location evidence="1">Membrane</location>
        <topology evidence="1">Single-pass membrane protein</topology>
    </subcellularLocation>
</comment>
<dbReference type="GO" id="GO:0016020">
    <property type="term" value="C:membrane"/>
    <property type="evidence" value="ECO:0007669"/>
    <property type="project" value="UniProtKB-SubCell"/>
</dbReference>
<comment type="caution">
    <text evidence="9">The sequence shown here is derived from an EMBL/GenBank/DDBJ whole genome shotgun (WGS) entry which is preliminary data.</text>
</comment>
<dbReference type="PANTHER" id="PTHR21461">
    <property type="entry name" value="GLYCOSYLTRANSFERASE FAMILY 92 PROTEIN"/>
    <property type="match status" value="1"/>
</dbReference>
<keyword evidence="5 8" id="KW-0812">Transmembrane</keyword>
<dbReference type="InterPro" id="IPR008166">
    <property type="entry name" value="Glyco_transf_92"/>
</dbReference>
<name>A0A2T7P477_POMCA</name>
<keyword evidence="6 8" id="KW-1133">Transmembrane helix</keyword>
<gene>
    <name evidence="9" type="ORF">C0Q70_10814</name>
</gene>
<keyword evidence="4 8" id="KW-0808">Transferase</keyword>
<organism evidence="9 10">
    <name type="scientific">Pomacea canaliculata</name>
    <name type="common">Golden apple snail</name>
    <dbReference type="NCBI Taxonomy" id="400727"/>
    <lineage>
        <taxon>Eukaryota</taxon>
        <taxon>Metazoa</taxon>
        <taxon>Spiralia</taxon>
        <taxon>Lophotrochozoa</taxon>
        <taxon>Mollusca</taxon>
        <taxon>Gastropoda</taxon>
        <taxon>Caenogastropoda</taxon>
        <taxon>Architaenioglossa</taxon>
        <taxon>Ampullarioidea</taxon>
        <taxon>Ampullariidae</taxon>
        <taxon>Pomacea</taxon>
    </lineage>
</organism>
<reference evidence="9 10" key="1">
    <citation type="submission" date="2018-04" db="EMBL/GenBank/DDBJ databases">
        <title>The genome of golden apple snail Pomacea canaliculata provides insight into stress tolerance and invasive adaptation.</title>
        <authorList>
            <person name="Liu C."/>
            <person name="Liu B."/>
            <person name="Ren Y."/>
            <person name="Zhang Y."/>
            <person name="Wang H."/>
            <person name="Li S."/>
            <person name="Jiang F."/>
            <person name="Yin L."/>
            <person name="Zhang G."/>
            <person name="Qian W."/>
            <person name="Fan W."/>
        </authorList>
    </citation>
    <scope>NUCLEOTIDE SEQUENCE [LARGE SCALE GENOMIC DNA]</scope>
    <source>
        <strain evidence="9">SZHN2017</strain>
        <tissue evidence="9">Muscle</tissue>
    </source>
</reference>
<dbReference type="EMBL" id="PZQS01000006">
    <property type="protein sequence ID" value="PVD28227.1"/>
    <property type="molecule type" value="Genomic_DNA"/>
</dbReference>
<evidence type="ECO:0000256" key="6">
    <source>
        <dbReference type="ARBA" id="ARBA00022989"/>
    </source>
</evidence>
<dbReference type="AlphaFoldDB" id="A0A2T7P477"/>
<evidence type="ECO:0000256" key="3">
    <source>
        <dbReference type="ARBA" id="ARBA00022676"/>
    </source>
</evidence>
<sequence length="545" mass="61407">MQAKCFLKALVCLSIYFAVLFITCFKHLGKSWQTSFISEGRNAWWWSSVARNSYTGELVMNRQDAGMEDGLEVAGQSFQNTSDFACEVGHRRDIINDGISAGSRRDASKICVGKGDNCTGRKDNCNTKGGNDIASRVELADEGTLSRRASRDEGDFQWVDADGGLRVYAAHYDDVRVPPVVVVVAIRSEAFDPAHGVICHFTNNADQDEAWEAKTSGQLVDLPGAGNKLYLAVYIICPIPEVTSRPKHLSIILHFNNLPNSLTVTYPAAGPPAHQVALCVPPVHSGYDIWRQTVETFELLQLLGVSLAHVYVAQAGVNLTRVFQHYAALGFLRLYSWRRPPAPIHTFGHLAAIHDCLLRMRHVAHYVAFADLDETIIPRVHATWPEMLRDVRGQQEEKGQRVGAFLFQNAFFHAVPKATNERPTPRRWRNRRNVRSPLINRQTKKAQGLGLVIATRLHRGKIWPVNKRSKAIVDPLKVHYLFIHYPVLLVENFSIVTVPHDLGLLHHYRSKWGRGREETTWDNGALRFVGPLTERVLRTLRNLFH</sequence>
<evidence type="ECO:0000313" key="9">
    <source>
        <dbReference type="EMBL" id="PVD28227.1"/>
    </source>
</evidence>
<keyword evidence="3 8" id="KW-0328">Glycosyltransferase</keyword>
<dbReference type="Proteomes" id="UP000245119">
    <property type="component" value="Linkage Group LG6"/>
</dbReference>
<dbReference type="GO" id="GO:0005737">
    <property type="term" value="C:cytoplasm"/>
    <property type="evidence" value="ECO:0007669"/>
    <property type="project" value="TreeGrafter"/>
</dbReference>
<dbReference type="OrthoDB" id="6232146at2759"/>
<keyword evidence="7 8" id="KW-0472">Membrane</keyword>
<evidence type="ECO:0000256" key="5">
    <source>
        <dbReference type="ARBA" id="ARBA00022692"/>
    </source>
</evidence>
<accession>A0A2T7P477</accession>
<evidence type="ECO:0000256" key="1">
    <source>
        <dbReference type="ARBA" id="ARBA00004167"/>
    </source>
</evidence>
<comment type="similarity">
    <text evidence="2 8">Belongs to the glycosyltransferase 92 family.</text>
</comment>
<evidence type="ECO:0000256" key="2">
    <source>
        <dbReference type="ARBA" id="ARBA00007647"/>
    </source>
</evidence>
<protein>
    <recommendedName>
        <fullName evidence="8">Glycosyltransferase family 92 protein</fullName>
        <ecNumber evidence="8">2.4.1.-</ecNumber>
    </recommendedName>
</protein>
<keyword evidence="10" id="KW-1185">Reference proteome</keyword>
<evidence type="ECO:0000313" key="10">
    <source>
        <dbReference type="Proteomes" id="UP000245119"/>
    </source>
</evidence>
<proteinExistence type="inferred from homology"/>
<dbReference type="EC" id="2.4.1.-" evidence="8"/>
<dbReference type="GO" id="GO:0016757">
    <property type="term" value="F:glycosyltransferase activity"/>
    <property type="evidence" value="ECO:0007669"/>
    <property type="project" value="UniProtKB-UniRule"/>
</dbReference>
<feature type="transmembrane region" description="Helical" evidence="8">
    <location>
        <begin position="6"/>
        <end position="25"/>
    </location>
</feature>